<organism evidence="1 2">
    <name type="scientific">Neofusicoccum ribis</name>
    <dbReference type="NCBI Taxonomy" id="45134"/>
    <lineage>
        <taxon>Eukaryota</taxon>
        <taxon>Fungi</taxon>
        <taxon>Dikarya</taxon>
        <taxon>Ascomycota</taxon>
        <taxon>Pezizomycotina</taxon>
        <taxon>Dothideomycetes</taxon>
        <taxon>Dothideomycetes incertae sedis</taxon>
        <taxon>Botryosphaeriales</taxon>
        <taxon>Botryosphaeriaceae</taxon>
        <taxon>Neofusicoccum</taxon>
    </lineage>
</organism>
<keyword evidence="2" id="KW-1185">Reference proteome</keyword>
<evidence type="ECO:0000313" key="2">
    <source>
        <dbReference type="Proteomes" id="UP001521116"/>
    </source>
</evidence>
<comment type="caution">
    <text evidence="1">The sequence shown here is derived from an EMBL/GenBank/DDBJ whole genome shotgun (WGS) entry which is preliminary data.</text>
</comment>
<dbReference type="EMBL" id="JAJVDC020000137">
    <property type="protein sequence ID" value="KAL1622271.1"/>
    <property type="molecule type" value="Genomic_DNA"/>
</dbReference>
<gene>
    <name evidence="1" type="ORF">SLS56_008804</name>
</gene>
<protein>
    <submittedName>
        <fullName evidence="1">Uncharacterized protein</fullName>
    </submittedName>
</protein>
<evidence type="ECO:0000313" key="1">
    <source>
        <dbReference type="EMBL" id="KAL1622271.1"/>
    </source>
</evidence>
<accession>A0ABR3SJ10</accession>
<reference evidence="1 2" key="1">
    <citation type="submission" date="2024-02" db="EMBL/GenBank/DDBJ databases">
        <title>De novo assembly and annotation of 12 fungi associated with fruit tree decline syndrome in Ontario, Canada.</title>
        <authorList>
            <person name="Sulman M."/>
            <person name="Ellouze W."/>
            <person name="Ilyukhin E."/>
        </authorList>
    </citation>
    <scope>NUCLEOTIDE SEQUENCE [LARGE SCALE GENOMIC DNA]</scope>
    <source>
        <strain evidence="1 2">M1-105</strain>
    </source>
</reference>
<proteinExistence type="predicted"/>
<sequence length="228" mass="26315">METPDYNGHSVRLRTNNSPSIAPNATLFEPRIPKWGTGLEEIDNCKSSRKKVVTQDKDCGISQEFQMTSLSNRSPHWPNFLKRDDAILEMLHSKPPFCGFYDIICDLRIMCNDGVPSQYQKRTLAFLRTSKREFDEIKENEEVQATFVGGSLIAEESWSSIPSDDAELREDIDVIWTGEWSEWLTPCYLNTELQLYHLYQQMVDDKSIVPVFRRLIVERCEKVDAAAL</sequence>
<name>A0ABR3SJ10_9PEZI</name>
<dbReference type="Proteomes" id="UP001521116">
    <property type="component" value="Unassembled WGS sequence"/>
</dbReference>